<dbReference type="RefSeq" id="WP_185548064.1">
    <property type="nucleotide sequence ID" value="NZ_JAARYD010000001.1"/>
</dbReference>
<feature type="coiled-coil region" evidence="1">
    <location>
        <begin position="89"/>
        <end position="144"/>
    </location>
</feature>
<keyword evidence="1" id="KW-0175">Coiled coil</keyword>
<proteinExistence type="predicted"/>
<dbReference type="AlphaFoldDB" id="A0A7X0Z2Y9"/>
<evidence type="ECO:0000313" key="4">
    <source>
        <dbReference type="Proteomes" id="UP000541735"/>
    </source>
</evidence>
<comment type="caution">
    <text evidence="3">The sequence shown here is derived from an EMBL/GenBank/DDBJ whole genome shotgun (WGS) entry which is preliminary data.</text>
</comment>
<dbReference type="Proteomes" id="UP000541735">
    <property type="component" value="Unassembled WGS sequence"/>
</dbReference>
<evidence type="ECO:0000256" key="2">
    <source>
        <dbReference type="SAM" id="MobiDB-lite"/>
    </source>
</evidence>
<feature type="region of interest" description="Disordered" evidence="2">
    <location>
        <begin position="1"/>
        <end position="37"/>
    </location>
</feature>
<name>A0A7X0Z2Y9_9LIST</name>
<organism evidence="3 4">
    <name type="scientific">Listeria booriae</name>
    <dbReference type="NCBI Taxonomy" id="1552123"/>
    <lineage>
        <taxon>Bacteria</taxon>
        <taxon>Bacillati</taxon>
        <taxon>Bacillota</taxon>
        <taxon>Bacilli</taxon>
        <taxon>Bacillales</taxon>
        <taxon>Listeriaceae</taxon>
        <taxon>Listeria</taxon>
    </lineage>
</organism>
<protein>
    <submittedName>
        <fullName evidence="3">Uncharacterized protein</fullName>
    </submittedName>
</protein>
<evidence type="ECO:0000313" key="3">
    <source>
        <dbReference type="EMBL" id="MBC2174996.1"/>
    </source>
</evidence>
<sequence length="227" mass="27200">MQDYKEKLKPSYQKKQQPMQKEITGELESTSSKPVQETVETLKLEKEQLQKQLAEQTEHAKQVMTFAQKNIKEKLAEQIHEELVLQSKLKKLEYTNENQKKAMEQLTRKLANLEVKRQTLVAEKQQLQTQLRCEEVLIQQVKAAKTELADYKLKFVTLVDVEKEPFIDIQKENEEQLKMLGQQEKELVSLRAERDYFKDRYNQIMQTRIMKWIGKYWLIRKRLRSKK</sequence>
<evidence type="ECO:0000256" key="1">
    <source>
        <dbReference type="SAM" id="Coils"/>
    </source>
</evidence>
<accession>A0A7X0Z2Y9</accession>
<dbReference type="EMBL" id="JAARYD010000001">
    <property type="protein sequence ID" value="MBC2174996.1"/>
    <property type="molecule type" value="Genomic_DNA"/>
</dbReference>
<gene>
    <name evidence="3" type="ORF">HCB27_00095</name>
</gene>
<reference evidence="3 4" key="1">
    <citation type="submission" date="2020-03" db="EMBL/GenBank/DDBJ databases">
        <title>Soil Listeria distribution.</title>
        <authorList>
            <person name="Liao J."/>
            <person name="Wiedmann M."/>
        </authorList>
    </citation>
    <scope>NUCLEOTIDE SEQUENCE [LARGE SCALE GENOMIC DNA]</scope>
    <source>
        <strain evidence="3 4">FSL L7-0259</strain>
    </source>
</reference>